<comment type="caution">
    <text evidence="2">The sequence shown here is derived from an EMBL/GenBank/DDBJ whole genome shotgun (WGS) entry which is preliminary data.</text>
</comment>
<dbReference type="AlphaFoldDB" id="A0A9W6XTA3"/>
<evidence type="ECO:0000259" key="1">
    <source>
        <dbReference type="PROSITE" id="PS50011"/>
    </source>
</evidence>
<dbReference type="OrthoDB" id="125980at2759"/>
<evidence type="ECO:0000313" key="2">
    <source>
        <dbReference type="EMBL" id="GMF46460.1"/>
    </source>
</evidence>
<dbReference type="Pfam" id="PF00069">
    <property type="entry name" value="Pkinase"/>
    <property type="match status" value="1"/>
</dbReference>
<proteinExistence type="predicted"/>
<dbReference type="PANTHER" id="PTHR44329">
    <property type="entry name" value="SERINE/THREONINE-PROTEIN KINASE TNNI3K-RELATED"/>
    <property type="match status" value="1"/>
</dbReference>
<dbReference type="InterPro" id="IPR011009">
    <property type="entry name" value="Kinase-like_dom_sf"/>
</dbReference>
<dbReference type="PROSITE" id="PS50011">
    <property type="entry name" value="PROTEIN_KINASE_DOM"/>
    <property type="match status" value="1"/>
</dbReference>
<reference evidence="2" key="1">
    <citation type="submission" date="2023-04" db="EMBL/GenBank/DDBJ databases">
        <title>Phytophthora fragariaefolia NBRC 109709.</title>
        <authorList>
            <person name="Ichikawa N."/>
            <person name="Sato H."/>
            <person name="Tonouchi N."/>
        </authorList>
    </citation>
    <scope>NUCLEOTIDE SEQUENCE</scope>
    <source>
        <strain evidence="2">NBRC 109709</strain>
    </source>
</reference>
<dbReference type="PROSITE" id="PS00108">
    <property type="entry name" value="PROTEIN_KINASE_ST"/>
    <property type="match status" value="1"/>
</dbReference>
<sequence>MKHQPILKLRINEQKPEPCSAAKLTFGFGLAIHTWFGSSVPVTSGGVCEYATHDVQYLHARGVVHGDLKGNNIVVGSDMKAKLTDFGLSSSSESEGSSPISGAWHWAAPECLIDKETEQARARPTFEFDVYSLGMCVLEAMRVFEAARSGKPSRVCLPWGILANPVVKYHASHGKLPRIPECTADQWELVRRMCSWNPKERIKISTVVDELETGEDDNRHDYPG</sequence>
<dbReference type="EMBL" id="BSXT01001971">
    <property type="protein sequence ID" value="GMF46460.1"/>
    <property type="molecule type" value="Genomic_DNA"/>
</dbReference>
<dbReference type="PANTHER" id="PTHR44329:SF214">
    <property type="entry name" value="PROTEIN KINASE DOMAIN-CONTAINING PROTEIN"/>
    <property type="match status" value="1"/>
</dbReference>
<dbReference type="Gene3D" id="1.10.510.10">
    <property type="entry name" value="Transferase(Phosphotransferase) domain 1"/>
    <property type="match status" value="1"/>
</dbReference>
<keyword evidence="3" id="KW-1185">Reference proteome</keyword>
<dbReference type="InterPro" id="IPR008271">
    <property type="entry name" value="Ser/Thr_kinase_AS"/>
</dbReference>
<dbReference type="GO" id="GO:0005524">
    <property type="term" value="F:ATP binding"/>
    <property type="evidence" value="ECO:0007669"/>
    <property type="project" value="InterPro"/>
</dbReference>
<dbReference type="SUPFAM" id="SSF56112">
    <property type="entry name" value="Protein kinase-like (PK-like)"/>
    <property type="match status" value="1"/>
</dbReference>
<dbReference type="Proteomes" id="UP001165121">
    <property type="component" value="Unassembled WGS sequence"/>
</dbReference>
<organism evidence="2 3">
    <name type="scientific">Phytophthora fragariaefolia</name>
    <dbReference type="NCBI Taxonomy" id="1490495"/>
    <lineage>
        <taxon>Eukaryota</taxon>
        <taxon>Sar</taxon>
        <taxon>Stramenopiles</taxon>
        <taxon>Oomycota</taxon>
        <taxon>Peronosporomycetes</taxon>
        <taxon>Peronosporales</taxon>
        <taxon>Peronosporaceae</taxon>
        <taxon>Phytophthora</taxon>
    </lineage>
</organism>
<feature type="domain" description="Protein kinase" evidence="1">
    <location>
        <begin position="1"/>
        <end position="223"/>
    </location>
</feature>
<dbReference type="GO" id="GO:0004674">
    <property type="term" value="F:protein serine/threonine kinase activity"/>
    <property type="evidence" value="ECO:0007669"/>
    <property type="project" value="TreeGrafter"/>
</dbReference>
<dbReference type="InterPro" id="IPR051681">
    <property type="entry name" value="Ser/Thr_Kinases-Pseudokinases"/>
</dbReference>
<accession>A0A9W6XTA3</accession>
<evidence type="ECO:0000313" key="3">
    <source>
        <dbReference type="Proteomes" id="UP001165121"/>
    </source>
</evidence>
<protein>
    <submittedName>
        <fullName evidence="2">Unnamed protein product</fullName>
    </submittedName>
</protein>
<gene>
    <name evidence="2" type="ORF">Pfra01_001710000</name>
</gene>
<dbReference type="InterPro" id="IPR000719">
    <property type="entry name" value="Prot_kinase_dom"/>
</dbReference>
<dbReference type="SMART" id="SM00220">
    <property type="entry name" value="S_TKc"/>
    <property type="match status" value="1"/>
</dbReference>
<name>A0A9W6XTA3_9STRA</name>